<dbReference type="InterPro" id="IPR020843">
    <property type="entry name" value="ER"/>
</dbReference>
<comment type="caution">
    <text evidence="14">The sequence shown here is derived from an EMBL/GenBank/DDBJ whole genome shotgun (WGS) entry which is preliminary data.</text>
</comment>
<reference evidence="14 15" key="1">
    <citation type="submission" date="2021-03" db="EMBL/GenBank/DDBJ databases">
        <title>Sequencing the genomes of 1000 actinobacteria strains.</title>
        <authorList>
            <person name="Klenk H.-P."/>
        </authorList>
    </citation>
    <scope>NUCLEOTIDE SEQUENCE [LARGE SCALE GENOMIC DNA]</scope>
    <source>
        <strain evidence="14 15">DSM 40843</strain>
    </source>
</reference>
<dbReference type="InterPro" id="IPR013154">
    <property type="entry name" value="ADH-like_N"/>
</dbReference>
<dbReference type="Pfam" id="PF00550">
    <property type="entry name" value="PP-binding"/>
    <property type="match status" value="1"/>
</dbReference>
<dbReference type="InterPro" id="IPR057326">
    <property type="entry name" value="KR_dom"/>
</dbReference>
<name>A0ABS4V174_9ACTN</name>
<dbReference type="InterPro" id="IPR020841">
    <property type="entry name" value="PKS_Beta-ketoAc_synthase_dom"/>
</dbReference>
<dbReference type="Pfam" id="PF08659">
    <property type="entry name" value="KR"/>
    <property type="match status" value="1"/>
</dbReference>
<dbReference type="InterPro" id="IPR050091">
    <property type="entry name" value="PKS_NRPS_Biosynth_Enz"/>
</dbReference>
<dbReference type="CDD" id="cd00833">
    <property type="entry name" value="PKS"/>
    <property type="match status" value="1"/>
</dbReference>
<dbReference type="SMART" id="SM01294">
    <property type="entry name" value="PKS_PP_betabranch"/>
    <property type="match status" value="1"/>
</dbReference>
<dbReference type="InterPro" id="IPR049900">
    <property type="entry name" value="PKS_mFAS_DH"/>
</dbReference>
<dbReference type="SUPFAM" id="SSF50129">
    <property type="entry name" value="GroES-like"/>
    <property type="match status" value="1"/>
</dbReference>
<dbReference type="PROSITE" id="PS00606">
    <property type="entry name" value="KS3_1"/>
    <property type="match status" value="1"/>
</dbReference>
<dbReference type="PROSITE" id="PS50075">
    <property type="entry name" value="CARRIER"/>
    <property type="match status" value="1"/>
</dbReference>
<dbReference type="InterPro" id="IPR036291">
    <property type="entry name" value="NAD(P)-bd_dom_sf"/>
</dbReference>
<organism evidence="14 15">
    <name type="scientific">Streptomyces clavifer</name>
    <dbReference type="NCBI Taxonomy" id="68188"/>
    <lineage>
        <taxon>Bacteria</taxon>
        <taxon>Bacillati</taxon>
        <taxon>Actinomycetota</taxon>
        <taxon>Actinomycetes</taxon>
        <taxon>Kitasatosporales</taxon>
        <taxon>Streptomycetaceae</taxon>
        <taxon>Streptomyces</taxon>
    </lineage>
</organism>
<dbReference type="Gene3D" id="3.10.129.110">
    <property type="entry name" value="Polyketide synthase dehydratase"/>
    <property type="match status" value="1"/>
</dbReference>
<dbReference type="SMART" id="SM00823">
    <property type="entry name" value="PKS_PP"/>
    <property type="match status" value="1"/>
</dbReference>
<dbReference type="InterPro" id="IPR020807">
    <property type="entry name" value="PKS_DH"/>
</dbReference>
<dbReference type="PROSITE" id="PS00012">
    <property type="entry name" value="PHOSPHOPANTETHEINE"/>
    <property type="match status" value="1"/>
</dbReference>
<evidence type="ECO:0000259" key="12">
    <source>
        <dbReference type="PROSITE" id="PS52004"/>
    </source>
</evidence>
<dbReference type="Gene3D" id="1.10.1200.10">
    <property type="entry name" value="ACP-like"/>
    <property type="match status" value="1"/>
</dbReference>
<accession>A0ABS4V174</accession>
<proteinExistence type="predicted"/>
<keyword evidence="7" id="KW-0511">Multifunctional enzyme</keyword>
<dbReference type="SUPFAM" id="SSF52151">
    <property type="entry name" value="FabD/lysophospholipase-like"/>
    <property type="match status" value="1"/>
</dbReference>
<feature type="region of interest" description="N-terminal hotdog fold" evidence="9">
    <location>
        <begin position="917"/>
        <end position="1043"/>
    </location>
</feature>
<sequence length="2113" mass="221142">MNPHAPLDPADLIAVVGMAGRFPGAPDTDSLWKLMTDRREAVGPVPPERWDSAAQLDPQLRIPAVGGFLDDIDLFDAGFFGVSPREAAAMDPQQRLLLEVGWRALEDAGQRVADLAGSRTGVYVATVWHDYELLRKARGARHTSHTLVGTGRDILANRLSYFMKLRGPSLAVDTGCSSGLVGLDLAARALRQGDIEAAIVGSTNLMMDPHVTVGLTHFGGLSPDGRCASFAKSANGFVRGEGVAAVYLKTLSRALEDGDRVHGVLVSTLTNNDGGGHSLVSPSQEGQEDLLRRSYGHRTVPAAALSYVEAHGTGTKRGDPTEAGALGAVLGLARPAGDPLPIGSVKTNIGHLEGSSGLAGLIKVLLSLRHRIVPPTLHAEELNPDIPFDELNLQVVREPLRLPADGPVYLGVNSFGWGGTNAHVVVASPPPEAADAPRTPASPATGLPPVVTLSARRAPLLARRAAQLHDQLAAQEADATDVAGALAWRRDHFADRAAFVAHGTQELSSALAALAGPSAEGAETAGVVTGRATPRGRTAFVFPGQGSQWRDMGHRLYRDSGLFASVIDRCAKALAPHVDWDLLDIFVGGTADGGAPAGSTPDGGTPDGLAAGDGIAGSWTGRTDVLQPALWAMSLGLAELWKASGVAPDVVVGTSQGEITAATFAGVLSYDDAALILARRGALIADRVSGHGLMLAVDLDREAAVRAMEGFEDMVSFAAHNGPRSCVLSGDRDHILALKELLEAEGTYCGLVNIDYASHSAGMDALSEDLVSALAPVRPGAGTTPVMSTVHARLVEGTELDADYWVQNLCRPIEFVTSMTELFDSGVTHVVEVSPHPVIFPSLEQLAAGHSTTPAVLTTLRRQQGGVDDFARALARGYTTGLEPFGALPRDSRYPVPGYPLERDSFWPAPGRRRTTGAAQGFEAPLTPAPGRPGVWQGALELSLEDQPWLGDHKLYDTPVLPGAGMLALVLHTALARTGAVPGRLADVAFRKQVTLGQEAARFTTEWQDTPAGGDLRLLSLPEGAAAWDVIATARAHQRESTRSAPVFPEWATGLESADPEDFYRRCAERGQVYGPAFQRVRSLYRNPAADEALGEVRLDGKLGAGNRPHVLHPALWDAALQVCLALDEGDAALMPTAVRSVHILSAPPEPVGSLWSHVLRREDGTLDVYIFDAGRNPLLVMEGLVLQPLPGGDGHDADADRLHRIRWSETAADATAQVPVQGRWIVCGGTDAMAQALAGALSSRGAEVSHLGTDACPAESLGDVSDAAGVVFVAPRSSAGPDAQQRGLGHLTSVIRTCAGLATLPRLTVVTDRAQAADGTETPDPGAALYWGYGRVAQREHSELEPRLIDVDASDPDWAGACAAAIVTTGGADQLALRHGRQLAARITRGATDEPAVPSAALPARRTVKQPFRIDPVRRGGHTAAEFLPLVRRAPGPGEVEIEVTAAVLSPADVREPAAAGRAPATDAPRAGRECVGRITAVGPDVSALRTGDRVVAVCPGALAGHALAPAAHVHRVPERLSDAEAVALPLPAMTAWYALTEVGRLTPGEAVLVHSSSLPDSLAAVQVARGRGARVFVAAVPGPVARDLLLGAGAELALDAEDSGWPDAVRGATGGRGADVVVGPRTGPAAPEARELLAEDGRLMEIAAAGAAVGPSLDREVLRKGAGFCSVDVDGLRERKPATFARVLEAVWAMAAEGRLTPLPTHSHDCAEQSGSAGIAHDHGLARLVLTGLRGVGHVAPEPMPGGRFRADGSYLITGGLGALGLSLAEFLAADGAGSLVLVGRSAPDAEAAERIAALRERGARVETLRCDVTDRPALRQALEGLREGGLPPLRGVVHAAGVLADATIAHVTPRQIAKVLQPKVDGVRNLDAVTAKDPLDLFVMFSSAAALVGNPGQAAYSAANAYLDAFAEARRMRGLPALSVQWGPFAGIGLAAKDSQAGARLGERGLESFSPGEAWAALVRLLHQDRPVVGYVPVDTRRWFDAYPGTVSLSAWSELYAALEEDSTAVSGSAFLDALLRAPQDDRAALVEAKVRELAARVLRLDPERLERDALFDSLGLDSLMSLELRNRLEAAFGLRLSPTLLWTYGTLQALSGALLARTTPTDGAP</sequence>
<dbReference type="InterPro" id="IPR016035">
    <property type="entry name" value="Acyl_Trfase/lysoPLipase"/>
</dbReference>
<evidence type="ECO:0000256" key="7">
    <source>
        <dbReference type="ARBA" id="ARBA00023268"/>
    </source>
</evidence>
<dbReference type="Pfam" id="PF14765">
    <property type="entry name" value="PS-DH"/>
    <property type="match status" value="1"/>
</dbReference>
<dbReference type="InterPro" id="IPR014043">
    <property type="entry name" value="Acyl_transferase_dom"/>
</dbReference>
<dbReference type="SUPFAM" id="SSF47336">
    <property type="entry name" value="ACP-like"/>
    <property type="match status" value="1"/>
</dbReference>
<evidence type="ECO:0000256" key="10">
    <source>
        <dbReference type="SAM" id="MobiDB-lite"/>
    </source>
</evidence>
<evidence type="ECO:0000256" key="3">
    <source>
        <dbReference type="ARBA" id="ARBA00022553"/>
    </source>
</evidence>
<evidence type="ECO:0000313" key="14">
    <source>
        <dbReference type="EMBL" id="MBP2357660.1"/>
    </source>
</evidence>
<gene>
    <name evidence="14" type="ORF">JOF59_000060</name>
</gene>
<dbReference type="EMBL" id="JAGINS010000001">
    <property type="protein sequence ID" value="MBP2357660.1"/>
    <property type="molecule type" value="Genomic_DNA"/>
</dbReference>
<dbReference type="Pfam" id="PF02801">
    <property type="entry name" value="Ketoacyl-synt_C"/>
    <property type="match status" value="1"/>
</dbReference>
<evidence type="ECO:0000256" key="1">
    <source>
        <dbReference type="ARBA" id="ARBA00004792"/>
    </source>
</evidence>
<dbReference type="SMART" id="SM00822">
    <property type="entry name" value="PKS_KR"/>
    <property type="match status" value="1"/>
</dbReference>
<keyword evidence="2" id="KW-0596">Phosphopantetheine</keyword>
<feature type="domain" description="Ketosynthase family 3 (KS3)" evidence="12">
    <location>
        <begin position="10"/>
        <end position="428"/>
    </location>
</feature>
<dbReference type="SMART" id="SM00827">
    <property type="entry name" value="PKS_AT"/>
    <property type="match status" value="1"/>
</dbReference>
<dbReference type="InterPro" id="IPR049552">
    <property type="entry name" value="PKS_DH_N"/>
</dbReference>
<keyword evidence="3" id="KW-0597">Phosphoprotein</keyword>
<evidence type="ECO:0000256" key="9">
    <source>
        <dbReference type="PROSITE-ProRule" id="PRU01363"/>
    </source>
</evidence>
<dbReference type="InterPro" id="IPR011032">
    <property type="entry name" value="GroES-like_sf"/>
</dbReference>
<dbReference type="InterPro" id="IPR013149">
    <property type="entry name" value="ADH-like_C"/>
</dbReference>
<feature type="region of interest" description="C-terminal hotdog fold" evidence="9">
    <location>
        <begin position="1055"/>
        <end position="1196"/>
    </location>
</feature>
<keyword evidence="8" id="KW-0012">Acyltransferase</keyword>
<evidence type="ECO:0000259" key="13">
    <source>
        <dbReference type="PROSITE" id="PS52019"/>
    </source>
</evidence>
<feature type="active site" description="Proton acceptor; for dehydratase activity" evidence="9">
    <location>
        <position position="953"/>
    </location>
</feature>
<keyword evidence="6" id="KW-0045">Antibiotic biosynthesis</keyword>
<protein>
    <submittedName>
        <fullName evidence="14">Phthiocerol/phenolphthiocerol synthesis type-I polyketide synthase C</fullName>
    </submittedName>
</protein>
<dbReference type="SMART" id="SM00829">
    <property type="entry name" value="PKS_ER"/>
    <property type="match status" value="1"/>
</dbReference>
<evidence type="ECO:0000313" key="15">
    <source>
        <dbReference type="Proteomes" id="UP001519311"/>
    </source>
</evidence>
<dbReference type="PROSITE" id="PS52019">
    <property type="entry name" value="PKS_MFAS_DH"/>
    <property type="match status" value="1"/>
</dbReference>
<dbReference type="InterPro" id="IPR020806">
    <property type="entry name" value="PKS_PP-bd"/>
</dbReference>
<dbReference type="InterPro" id="IPR013968">
    <property type="entry name" value="PKS_KR"/>
</dbReference>
<dbReference type="RefSeq" id="WP_209469239.1">
    <property type="nucleotide sequence ID" value="NZ_BMWJ01000018.1"/>
</dbReference>
<feature type="region of interest" description="Disordered" evidence="10">
    <location>
        <begin position="430"/>
        <end position="449"/>
    </location>
</feature>
<dbReference type="InterPro" id="IPR016036">
    <property type="entry name" value="Malonyl_transacylase_ACP-bd"/>
</dbReference>
<keyword evidence="4" id="KW-0808">Transferase</keyword>
<evidence type="ECO:0000256" key="5">
    <source>
        <dbReference type="ARBA" id="ARBA00022857"/>
    </source>
</evidence>
<dbReference type="SMART" id="SM00826">
    <property type="entry name" value="PKS_DH"/>
    <property type="match status" value="1"/>
</dbReference>
<feature type="domain" description="PKS/mFAS DH" evidence="13">
    <location>
        <begin position="917"/>
        <end position="1196"/>
    </location>
</feature>
<dbReference type="InterPro" id="IPR009081">
    <property type="entry name" value="PP-bd_ACP"/>
</dbReference>
<dbReference type="InterPro" id="IPR032821">
    <property type="entry name" value="PKS_assoc"/>
</dbReference>
<dbReference type="Gene3D" id="3.40.47.10">
    <property type="match status" value="1"/>
</dbReference>
<evidence type="ECO:0000259" key="11">
    <source>
        <dbReference type="PROSITE" id="PS50075"/>
    </source>
</evidence>
<evidence type="ECO:0000256" key="6">
    <source>
        <dbReference type="ARBA" id="ARBA00023194"/>
    </source>
</evidence>
<dbReference type="Pfam" id="PF00107">
    <property type="entry name" value="ADH_zinc_N"/>
    <property type="match status" value="1"/>
</dbReference>
<dbReference type="SUPFAM" id="SSF55048">
    <property type="entry name" value="Probable ACP-binding domain of malonyl-CoA ACP transacylase"/>
    <property type="match status" value="1"/>
</dbReference>
<dbReference type="PANTHER" id="PTHR43775:SF37">
    <property type="entry name" value="SI:DKEY-61P9.11"/>
    <property type="match status" value="1"/>
</dbReference>
<evidence type="ECO:0000256" key="8">
    <source>
        <dbReference type="ARBA" id="ARBA00023315"/>
    </source>
</evidence>
<dbReference type="SUPFAM" id="SSF53901">
    <property type="entry name" value="Thiolase-like"/>
    <property type="match status" value="1"/>
</dbReference>
<dbReference type="Proteomes" id="UP001519311">
    <property type="component" value="Unassembled WGS sequence"/>
</dbReference>
<keyword evidence="15" id="KW-1185">Reference proteome</keyword>
<feature type="domain" description="Carrier" evidence="11">
    <location>
        <begin position="2032"/>
        <end position="2106"/>
    </location>
</feature>
<dbReference type="Gene3D" id="3.40.366.10">
    <property type="entry name" value="Malonyl-Coenzyme A Acyl Carrier Protein, domain 2"/>
    <property type="match status" value="1"/>
</dbReference>
<dbReference type="InterPro" id="IPR018201">
    <property type="entry name" value="Ketoacyl_synth_AS"/>
</dbReference>
<keyword evidence="5" id="KW-0521">NADP</keyword>
<feature type="active site" description="Proton donor; for dehydratase activity" evidence="9">
    <location>
        <position position="1118"/>
    </location>
</feature>
<evidence type="ECO:0000256" key="4">
    <source>
        <dbReference type="ARBA" id="ARBA00022679"/>
    </source>
</evidence>
<dbReference type="Gene3D" id="3.90.180.10">
    <property type="entry name" value="Medium-chain alcohol dehydrogenases, catalytic domain"/>
    <property type="match status" value="1"/>
</dbReference>
<dbReference type="InterPro" id="IPR014030">
    <property type="entry name" value="Ketoacyl_synth_N"/>
</dbReference>
<dbReference type="Pfam" id="PF00109">
    <property type="entry name" value="ketoacyl-synt"/>
    <property type="match status" value="1"/>
</dbReference>
<dbReference type="PANTHER" id="PTHR43775">
    <property type="entry name" value="FATTY ACID SYNTHASE"/>
    <property type="match status" value="1"/>
</dbReference>
<dbReference type="InterPro" id="IPR014031">
    <property type="entry name" value="Ketoacyl_synth_C"/>
</dbReference>
<dbReference type="InterPro" id="IPR001227">
    <property type="entry name" value="Ac_transferase_dom_sf"/>
</dbReference>
<dbReference type="CDD" id="cd05195">
    <property type="entry name" value="enoyl_red"/>
    <property type="match status" value="1"/>
</dbReference>
<comment type="pathway">
    <text evidence="1">Antibiotic biosynthesis.</text>
</comment>
<dbReference type="Pfam" id="PF16197">
    <property type="entry name" value="KAsynt_C_assoc"/>
    <property type="match status" value="1"/>
</dbReference>
<dbReference type="InterPro" id="IPR016039">
    <property type="entry name" value="Thiolase-like"/>
</dbReference>
<dbReference type="PROSITE" id="PS52004">
    <property type="entry name" value="KS3_2"/>
    <property type="match status" value="1"/>
</dbReference>
<dbReference type="SMART" id="SM00825">
    <property type="entry name" value="PKS_KS"/>
    <property type="match status" value="1"/>
</dbReference>
<dbReference type="InterPro" id="IPR049551">
    <property type="entry name" value="PKS_DH_C"/>
</dbReference>
<dbReference type="Gene3D" id="3.40.50.720">
    <property type="entry name" value="NAD(P)-binding Rossmann-like Domain"/>
    <property type="match status" value="3"/>
</dbReference>
<dbReference type="Pfam" id="PF00698">
    <property type="entry name" value="Acyl_transf_1"/>
    <property type="match status" value="1"/>
</dbReference>
<dbReference type="Pfam" id="PF21089">
    <property type="entry name" value="PKS_DH_N"/>
    <property type="match status" value="1"/>
</dbReference>
<dbReference type="Gene3D" id="3.30.70.3290">
    <property type="match status" value="1"/>
</dbReference>
<dbReference type="InterPro" id="IPR042104">
    <property type="entry name" value="PKS_dehydratase_sf"/>
</dbReference>
<dbReference type="SUPFAM" id="SSF51735">
    <property type="entry name" value="NAD(P)-binding Rossmann-fold domains"/>
    <property type="match status" value="3"/>
</dbReference>
<dbReference type="InterPro" id="IPR006162">
    <property type="entry name" value="Ppantetheine_attach_site"/>
</dbReference>
<evidence type="ECO:0000256" key="2">
    <source>
        <dbReference type="ARBA" id="ARBA00022450"/>
    </source>
</evidence>
<dbReference type="Pfam" id="PF08240">
    <property type="entry name" value="ADH_N"/>
    <property type="match status" value="1"/>
</dbReference>
<dbReference type="InterPro" id="IPR036736">
    <property type="entry name" value="ACP-like_sf"/>
</dbReference>